<feature type="region of interest" description="Disordered" evidence="1">
    <location>
        <begin position="1"/>
        <end position="21"/>
    </location>
</feature>
<dbReference type="AlphaFoldDB" id="A0A1L7GTT7"/>
<sequence length="92" mass="10492">MKTKEHQYSYSEKPKGASTSHVQIEDDKVTASIETKCPICQGHHDILGLTDAFDLRIKEGILTLTVPRYKYIGDTIKDVFKIKYCPFCGRKL</sequence>
<dbReference type="RefSeq" id="WP_075667137.1">
    <property type="nucleotide sequence ID" value="NZ_CP019030.1"/>
</dbReference>
<dbReference type="OrthoDB" id="2088401at2"/>
<dbReference type="Proteomes" id="UP000185427">
    <property type="component" value="Chromosome"/>
</dbReference>
<evidence type="ECO:0000313" key="2">
    <source>
        <dbReference type="EMBL" id="APU45299.1"/>
    </source>
</evidence>
<proteinExistence type="predicted"/>
<protein>
    <submittedName>
        <fullName evidence="2">Uncharacterized protein</fullName>
    </submittedName>
</protein>
<dbReference type="EMBL" id="CP019030">
    <property type="protein sequence ID" value="APU45299.1"/>
    <property type="molecule type" value="Genomic_DNA"/>
</dbReference>
<organism evidence="2 3">
    <name type="scientific">Limosilactobacillus fermentum</name>
    <name type="common">Lactobacillus fermentum</name>
    <dbReference type="NCBI Taxonomy" id="1613"/>
    <lineage>
        <taxon>Bacteria</taxon>
        <taxon>Bacillati</taxon>
        <taxon>Bacillota</taxon>
        <taxon>Bacilli</taxon>
        <taxon>Lactobacillales</taxon>
        <taxon>Lactobacillaceae</taxon>
        <taxon>Limosilactobacillus</taxon>
    </lineage>
</organism>
<accession>A0A1L7GTT7</accession>
<reference evidence="2 3" key="1">
    <citation type="submission" date="2016-12" db="EMBL/GenBank/DDBJ databases">
        <title>Complete Genome Sequence of Lactobacillus fermentum Strain SNUV175, a Probiotic for Treatment of Bacterial Vaginosis.</title>
        <authorList>
            <person name="Lee S."/>
            <person name="You H.J."/>
            <person name="Kwon B."/>
            <person name="Ko G."/>
        </authorList>
    </citation>
    <scope>NUCLEOTIDE SEQUENCE [LARGE SCALE GENOMIC DNA]</scope>
    <source>
        <strain evidence="2 3">SNUV175</strain>
    </source>
</reference>
<evidence type="ECO:0000313" key="3">
    <source>
        <dbReference type="Proteomes" id="UP000185427"/>
    </source>
</evidence>
<gene>
    <name evidence="2" type="ORF">BUW47_02060</name>
</gene>
<feature type="compositionally biased region" description="Basic and acidic residues" evidence="1">
    <location>
        <begin position="1"/>
        <end position="15"/>
    </location>
</feature>
<name>A0A1L7GTT7_LIMFE</name>
<evidence type="ECO:0000256" key="1">
    <source>
        <dbReference type="SAM" id="MobiDB-lite"/>
    </source>
</evidence>